<organism evidence="1">
    <name type="scientific">marine sediment metagenome</name>
    <dbReference type="NCBI Taxonomy" id="412755"/>
    <lineage>
        <taxon>unclassified sequences</taxon>
        <taxon>metagenomes</taxon>
        <taxon>ecological metagenomes</taxon>
    </lineage>
</organism>
<sequence>MVDDRHFVALNEGIQSMLTTVQWVGRLPMEWGFGVVLNSNLVVFDRISVRALYGVEV</sequence>
<comment type="caution">
    <text evidence="1">The sequence shown here is derived from an EMBL/GenBank/DDBJ whole genome shotgun (WGS) entry which is preliminary data.</text>
</comment>
<dbReference type="EMBL" id="BARV01000221">
    <property type="protein sequence ID" value="GAH95263.1"/>
    <property type="molecule type" value="Genomic_DNA"/>
</dbReference>
<gene>
    <name evidence="1" type="ORF">S06H3_00975</name>
</gene>
<name>X1LM89_9ZZZZ</name>
<dbReference type="AlphaFoldDB" id="X1LM89"/>
<evidence type="ECO:0000313" key="1">
    <source>
        <dbReference type="EMBL" id="GAH95263.1"/>
    </source>
</evidence>
<accession>X1LM89</accession>
<proteinExistence type="predicted"/>
<protein>
    <submittedName>
        <fullName evidence="1">Uncharacterized protein</fullName>
    </submittedName>
</protein>
<reference evidence="1" key="1">
    <citation type="journal article" date="2014" name="Front. Microbiol.">
        <title>High frequency of phylogenetically diverse reductive dehalogenase-homologous genes in deep subseafloor sedimentary metagenomes.</title>
        <authorList>
            <person name="Kawai M."/>
            <person name="Futagami T."/>
            <person name="Toyoda A."/>
            <person name="Takaki Y."/>
            <person name="Nishi S."/>
            <person name="Hori S."/>
            <person name="Arai W."/>
            <person name="Tsubouchi T."/>
            <person name="Morono Y."/>
            <person name="Uchiyama I."/>
            <person name="Ito T."/>
            <person name="Fujiyama A."/>
            <person name="Inagaki F."/>
            <person name="Takami H."/>
        </authorList>
    </citation>
    <scope>NUCLEOTIDE SEQUENCE</scope>
    <source>
        <strain evidence="1">Expedition CK06-06</strain>
    </source>
</reference>